<dbReference type="AlphaFoldDB" id="A0A6L2MLM1"/>
<feature type="compositionally biased region" description="Polar residues" evidence="2">
    <location>
        <begin position="95"/>
        <end position="110"/>
    </location>
</feature>
<evidence type="ECO:0000256" key="1">
    <source>
        <dbReference type="SAM" id="Coils"/>
    </source>
</evidence>
<comment type="caution">
    <text evidence="5">The sequence shown here is derived from an EMBL/GenBank/DDBJ whole genome shotgun (WGS) entry which is preliminary data.</text>
</comment>
<organism evidence="5">
    <name type="scientific">Tanacetum cinerariifolium</name>
    <name type="common">Dalmatian daisy</name>
    <name type="synonym">Chrysanthemum cinerariifolium</name>
    <dbReference type="NCBI Taxonomy" id="118510"/>
    <lineage>
        <taxon>Eukaryota</taxon>
        <taxon>Viridiplantae</taxon>
        <taxon>Streptophyta</taxon>
        <taxon>Embryophyta</taxon>
        <taxon>Tracheophyta</taxon>
        <taxon>Spermatophyta</taxon>
        <taxon>Magnoliopsida</taxon>
        <taxon>eudicotyledons</taxon>
        <taxon>Gunneridae</taxon>
        <taxon>Pentapetalae</taxon>
        <taxon>asterids</taxon>
        <taxon>campanulids</taxon>
        <taxon>Asterales</taxon>
        <taxon>Asteraceae</taxon>
        <taxon>Asteroideae</taxon>
        <taxon>Anthemideae</taxon>
        <taxon>Anthemidinae</taxon>
        <taxon>Tanacetum</taxon>
    </lineage>
</organism>
<keyword evidence="1" id="KW-0175">Coiled coil</keyword>
<reference evidence="5" key="1">
    <citation type="journal article" date="2019" name="Sci. Rep.">
        <title>Draft genome of Tanacetum cinerariifolium, the natural source of mosquito coil.</title>
        <authorList>
            <person name="Yamashiro T."/>
            <person name="Shiraishi A."/>
            <person name="Satake H."/>
            <person name="Nakayama K."/>
        </authorList>
    </citation>
    <scope>NUCLEOTIDE SEQUENCE</scope>
</reference>
<feature type="region of interest" description="Disordered" evidence="2">
    <location>
        <begin position="91"/>
        <end position="110"/>
    </location>
</feature>
<feature type="coiled-coil region" evidence="1">
    <location>
        <begin position="594"/>
        <end position="635"/>
    </location>
</feature>
<evidence type="ECO:0000313" key="5">
    <source>
        <dbReference type="EMBL" id="GEU73205.1"/>
    </source>
</evidence>
<evidence type="ECO:0000256" key="2">
    <source>
        <dbReference type="SAM" id="MobiDB-lite"/>
    </source>
</evidence>
<dbReference type="InterPro" id="IPR057670">
    <property type="entry name" value="SH3_retrovirus"/>
</dbReference>
<dbReference type="InterPro" id="IPR013103">
    <property type="entry name" value="RVT_2"/>
</dbReference>
<name>A0A6L2MLM1_TANCI</name>
<sequence>MPPTPDLSFTGLYEFVNKHVVKNCKAMSSEEEPKVVRKNDDVPIIKEWVSVNEEEDVSQPKIEKKTVRPSIAKIEFVKSKQQEKTTRKIVKQVGQHRQNTHGPKSNQRNLNNMMSKLGSNFEMFNKACYVCGSFDHLQIQVSDGLGPQKKLIFLPNVKGNPQMDLQDQGVIDSRCSRHMTGNMSYLTDYKEIDRGYVAFGGNLKGGKVTRKCTIKTGNLDFKNMYFGKATSNESKLWHRRSLGKFDGKADEGFFVGYSLNNKAFRIFNSRTRIVEENLHIRFSKSTPNLVSSGPDWLFDINALTRTINYEPVVAGTQSNSFAGIDYDEVFAPVTRIEAIRLFLAYASFKDFVVYQMDVKSTFLYGKIKEEVYVCQPPTFEDPDFPDRVYKVEKALYRLHQAPRAWYETFSTNMLDNSFKEGNLTRPYSSKGTKKKDGTFISQDKYVAEILNKFMFIQVKTASTPIETQKPLLKDEDGEEVDVHMYSSGLLLWPKLSMGEAQSHAKVDGKKIIVTESFVRRDLRLENEERIDCLLNSTIFEQIALMGKPTRKDNQVPQPSGPTESVADEAVHKELSDRLVRCQETIGDTIAQTRVLDLEKTKTTQQNEIATQQQEIASLKRRVKKLEKRNRSRTHNLKRLYKFGLSARVESSGDEESLGEDASKQGRRIDVIDANEDITLVSVQDDADKEMFDVDTFDGDEVFVVGQNKNVVEEVVNAAQVSTAATTVTITTKKITLAQTLEALKTLKPKVKGIVFQKPGYKLKDLKLKEFDSIQEMFDKAFKRVNTFEDFRTELVEGKEKRAGEELKERKAVGNKMHKAFPLPGESSHLQYKFPLPVEGVPTARRMEIPLPGVCTAMIKKLPVKEKWQLH</sequence>
<protein>
    <submittedName>
        <fullName evidence="5">Putative ribonuclease H-like domain-containing protein</fullName>
    </submittedName>
</protein>
<dbReference type="Pfam" id="PF07727">
    <property type="entry name" value="RVT_2"/>
    <property type="match status" value="1"/>
</dbReference>
<dbReference type="EMBL" id="BKCJ010006642">
    <property type="protein sequence ID" value="GEU73205.1"/>
    <property type="molecule type" value="Genomic_DNA"/>
</dbReference>
<dbReference type="Pfam" id="PF25597">
    <property type="entry name" value="SH3_retrovirus"/>
    <property type="match status" value="1"/>
</dbReference>
<accession>A0A6L2MLM1</accession>
<evidence type="ECO:0000259" key="4">
    <source>
        <dbReference type="Pfam" id="PF25597"/>
    </source>
</evidence>
<evidence type="ECO:0000259" key="3">
    <source>
        <dbReference type="Pfam" id="PF07727"/>
    </source>
</evidence>
<gene>
    <name evidence="5" type="ORF">Tci_045183</name>
</gene>
<feature type="domain" description="Reverse transcriptase Ty1/copia-type" evidence="3">
    <location>
        <begin position="318"/>
        <end position="423"/>
    </location>
</feature>
<feature type="domain" description="Retroviral polymerase SH3-like" evidence="4">
    <location>
        <begin position="241"/>
        <end position="286"/>
    </location>
</feature>
<proteinExistence type="predicted"/>